<dbReference type="Pfam" id="PF07873">
    <property type="entry name" value="YabP"/>
    <property type="match status" value="1"/>
</dbReference>
<keyword evidence="2" id="KW-1185">Reference proteome</keyword>
<name>A0ABY7BM75_9FIRM</name>
<sequence length="93" mass="10666">MIAEDRKNTKTKVHNILIENRERISINGVDDVESFDENNVILVIDEELLIIKGFNLKVNKINTETGEVFIEGQIYSLEYGEPPKKGLFGKLFK</sequence>
<dbReference type="EMBL" id="CP113865">
    <property type="protein sequence ID" value="WAM33508.1"/>
    <property type="molecule type" value="Genomic_DNA"/>
</dbReference>
<accession>A0ABY7BM75</accession>
<reference evidence="1" key="1">
    <citation type="submission" date="2022-12" db="EMBL/GenBank/DDBJ databases">
        <authorList>
            <person name="Bing R.G."/>
            <person name="Willard D.J."/>
            <person name="Manesh M.J.H."/>
            <person name="Laemthong T."/>
            <person name="Crosby J.R."/>
            <person name="Kelly R.M."/>
        </authorList>
    </citation>
    <scope>NUCLEOTIDE SEQUENCE</scope>
    <source>
        <strain evidence="1">DSM 8990</strain>
    </source>
</reference>
<proteinExistence type="predicted"/>
<evidence type="ECO:0000313" key="2">
    <source>
        <dbReference type="Proteomes" id="UP001164909"/>
    </source>
</evidence>
<gene>
    <name evidence="1" type="ORF">OTK00_002015</name>
</gene>
<dbReference type="RefSeq" id="WP_045168941.1">
    <property type="nucleotide sequence ID" value="NZ_CP113865.1"/>
</dbReference>
<dbReference type="InterPro" id="IPR038705">
    <property type="entry name" value="YabP_sf"/>
</dbReference>
<protein>
    <recommendedName>
        <fullName evidence="3">Sporulation protein YabP</fullName>
    </recommendedName>
</protein>
<dbReference type="Proteomes" id="UP001164909">
    <property type="component" value="Chromosome"/>
</dbReference>
<dbReference type="PIRSF" id="PIRSF011576">
    <property type="entry name" value="YabP"/>
    <property type="match status" value="1"/>
</dbReference>
<dbReference type="InterPro" id="IPR012504">
    <property type="entry name" value="Spore_YabP"/>
</dbReference>
<evidence type="ECO:0008006" key="3">
    <source>
        <dbReference type="Google" id="ProtNLM"/>
    </source>
</evidence>
<dbReference type="Gene3D" id="2.60.40.2000">
    <property type="match status" value="1"/>
</dbReference>
<dbReference type="InterPro" id="IPR022476">
    <property type="entry name" value="Spore_YabP/YqfC"/>
</dbReference>
<organism evidence="1 2">
    <name type="scientific">Caldicellulosiruptor morganii</name>
    <dbReference type="NCBI Taxonomy" id="1387555"/>
    <lineage>
        <taxon>Bacteria</taxon>
        <taxon>Bacillati</taxon>
        <taxon>Bacillota</taxon>
        <taxon>Bacillota incertae sedis</taxon>
        <taxon>Caldicellulosiruptorales</taxon>
        <taxon>Caldicellulosiruptoraceae</taxon>
        <taxon>Caldicellulosiruptor</taxon>
    </lineage>
</organism>
<evidence type="ECO:0000313" key="1">
    <source>
        <dbReference type="EMBL" id="WAM33508.1"/>
    </source>
</evidence>